<dbReference type="Pfam" id="PF00398">
    <property type="entry name" value="RrnaAD"/>
    <property type="match status" value="1"/>
</dbReference>
<keyword evidence="3 7" id="KW-0489">Methyltransferase</keyword>
<feature type="binding site" evidence="7 8">
    <location>
        <position position="128"/>
    </location>
    <ligand>
        <name>S-adenosyl-L-methionine</name>
        <dbReference type="ChEBI" id="CHEBI:59789"/>
    </ligand>
</feature>
<dbReference type="GO" id="GO:0052908">
    <property type="term" value="F:16S rRNA (adenine(1518)-N(6)/adenine(1519)-N(6))-dimethyltransferase activity"/>
    <property type="evidence" value="ECO:0007669"/>
    <property type="project" value="UniProtKB-EC"/>
</dbReference>
<proteinExistence type="inferred from homology"/>
<keyword evidence="6 7" id="KW-0694">RNA-binding</keyword>
<dbReference type="Gene3D" id="3.40.50.150">
    <property type="entry name" value="Vaccinia Virus protein VP39"/>
    <property type="match status" value="1"/>
</dbReference>
<evidence type="ECO:0000256" key="7">
    <source>
        <dbReference type="HAMAP-Rule" id="MF_00607"/>
    </source>
</evidence>
<keyword evidence="4 7" id="KW-0808">Transferase</keyword>
<comment type="function">
    <text evidence="7">Specifically dimethylates two adjacent adenosines (A1518 and A1519) in the loop of a conserved hairpin near the 3'-end of 16S rRNA in the 30S particle. May play a critical role in biogenesis of 30S subunits.</text>
</comment>
<dbReference type="CDD" id="cd02440">
    <property type="entry name" value="AdoMet_MTases"/>
    <property type="match status" value="1"/>
</dbReference>
<feature type="binding site" evidence="7 8">
    <location>
        <position position="31"/>
    </location>
    <ligand>
        <name>S-adenosyl-L-methionine</name>
        <dbReference type="ChEBI" id="CHEBI:59789"/>
    </ligand>
</feature>
<keyword evidence="11" id="KW-1185">Reference proteome</keyword>
<dbReference type="Gene3D" id="1.10.8.100">
    <property type="entry name" value="Ribosomal RNA adenine dimethylase-like, domain 2"/>
    <property type="match status" value="1"/>
</dbReference>
<evidence type="ECO:0000256" key="1">
    <source>
        <dbReference type="ARBA" id="ARBA00022490"/>
    </source>
</evidence>
<gene>
    <name evidence="7 10" type="primary">rsmA</name>
    <name evidence="7" type="synonym">ksgA</name>
    <name evidence="10" type="ORF">JZ786_02465</name>
</gene>
<evidence type="ECO:0000256" key="3">
    <source>
        <dbReference type="ARBA" id="ARBA00022603"/>
    </source>
</evidence>
<dbReference type="EMBL" id="CP071182">
    <property type="protein sequence ID" value="QSO47920.1"/>
    <property type="molecule type" value="Genomic_DNA"/>
</dbReference>
<feature type="binding site" evidence="7 8">
    <location>
        <position position="58"/>
    </location>
    <ligand>
        <name>S-adenosyl-L-methionine</name>
        <dbReference type="ChEBI" id="CHEBI:59789"/>
    </ligand>
</feature>
<dbReference type="FunFam" id="3.40.50.150:FF:000023">
    <property type="entry name" value="Ribosomal RNA small subunit methyltransferase A"/>
    <property type="match status" value="1"/>
</dbReference>
<dbReference type="InterPro" id="IPR020598">
    <property type="entry name" value="rRNA_Ade_methylase_Trfase_N"/>
</dbReference>
<dbReference type="InterPro" id="IPR011530">
    <property type="entry name" value="rRNA_adenine_dimethylase"/>
</dbReference>
<dbReference type="EC" id="2.1.1.182" evidence="7"/>
<comment type="similarity">
    <text evidence="7">Belongs to the class I-like SAM-binding methyltransferase superfamily. rRNA adenine N(6)-methyltransferase family. RsmA subfamily.</text>
</comment>
<evidence type="ECO:0000313" key="10">
    <source>
        <dbReference type="EMBL" id="QSO47920.1"/>
    </source>
</evidence>
<feature type="binding site" evidence="7 8">
    <location>
        <position position="104"/>
    </location>
    <ligand>
        <name>S-adenosyl-L-methionine</name>
        <dbReference type="ChEBI" id="CHEBI:59789"/>
    </ligand>
</feature>
<comment type="subcellular location">
    <subcellularLocation>
        <location evidence="7">Cytoplasm</location>
    </subcellularLocation>
</comment>
<dbReference type="PROSITE" id="PS01131">
    <property type="entry name" value="RRNA_A_DIMETH"/>
    <property type="match status" value="1"/>
</dbReference>
<organism evidence="10 11">
    <name type="scientific">Alicyclobacillus mengziensis</name>
    <dbReference type="NCBI Taxonomy" id="2931921"/>
    <lineage>
        <taxon>Bacteria</taxon>
        <taxon>Bacillati</taxon>
        <taxon>Bacillota</taxon>
        <taxon>Bacilli</taxon>
        <taxon>Bacillales</taxon>
        <taxon>Alicyclobacillaceae</taxon>
        <taxon>Alicyclobacillus</taxon>
    </lineage>
</organism>
<evidence type="ECO:0000256" key="8">
    <source>
        <dbReference type="PROSITE-ProRule" id="PRU01026"/>
    </source>
</evidence>
<dbReference type="PANTHER" id="PTHR11727:SF7">
    <property type="entry name" value="DIMETHYLADENOSINE TRANSFERASE-RELATED"/>
    <property type="match status" value="1"/>
</dbReference>
<reference evidence="10 11" key="1">
    <citation type="submission" date="2021-02" db="EMBL/GenBank/DDBJ databases">
        <title>Alicyclobacillus curvatus sp. nov. and Alicyclobacillus mengziensis sp. nov., two acidophilic bacteria isolated from acid mine drainage.</title>
        <authorList>
            <person name="Huang Y."/>
        </authorList>
    </citation>
    <scope>NUCLEOTIDE SEQUENCE [LARGE SCALE GENOMIC DNA]</scope>
    <source>
        <strain evidence="10 11">S30H14</strain>
    </source>
</reference>
<dbReference type="KEGG" id="afx:JZ786_02465"/>
<feature type="binding site" evidence="7 8">
    <location>
        <position position="33"/>
    </location>
    <ligand>
        <name>S-adenosyl-L-methionine</name>
        <dbReference type="ChEBI" id="CHEBI:59789"/>
    </ligand>
</feature>
<evidence type="ECO:0000313" key="11">
    <source>
        <dbReference type="Proteomes" id="UP000663505"/>
    </source>
</evidence>
<dbReference type="RefSeq" id="WP_206657264.1">
    <property type="nucleotide sequence ID" value="NZ_CP071182.1"/>
</dbReference>
<comment type="catalytic activity">
    <reaction evidence="7">
        <text>adenosine(1518)/adenosine(1519) in 16S rRNA + 4 S-adenosyl-L-methionine = N(6)-dimethyladenosine(1518)/N(6)-dimethyladenosine(1519) in 16S rRNA + 4 S-adenosyl-L-homocysteine + 4 H(+)</text>
        <dbReference type="Rhea" id="RHEA:19609"/>
        <dbReference type="Rhea" id="RHEA-COMP:10232"/>
        <dbReference type="Rhea" id="RHEA-COMP:10233"/>
        <dbReference type="ChEBI" id="CHEBI:15378"/>
        <dbReference type="ChEBI" id="CHEBI:57856"/>
        <dbReference type="ChEBI" id="CHEBI:59789"/>
        <dbReference type="ChEBI" id="CHEBI:74411"/>
        <dbReference type="ChEBI" id="CHEBI:74493"/>
        <dbReference type="EC" id="2.1.1.182"/>
    </reaction>
</comment>
<keyword evidence="2 7" id="KW-0698">rRNA processing</keyword>
<feature type="domain" description="Ribosomal RNA adenine methylase transferase N-terminal" evidence="9">
    <location>
        <begin position="38"/>
        <end position="213"/>
    </location>
</feature>
<name>A0A9X7VZY8_9BACL</name>
<dbReference type="GO" id="GO:0005829">
    <property type="term" value="C:cytosol"/>
    <property type="evidence" value="ECO:0007669"/>
    <property type="project" value="TreeGrafter"/>
</dbReference>
<evidence type="ECO:0000256" key="2">
    <source>
        <dbReference type="ARBA" id="ARBA00022552"/>
    </source>
</evidence>
<keyword evidence="1 7" id="KW-0963">Cytoplasm</keyword>
<evidence type="ECO:0000256" key="5">
    <source>
        <dbReference type="ARBA" id="ARBA00022691"/>
    </source>
</evidence>
<protein>
    <recommendedName>
        <fullName evidence="7">Ribosomal RNA small subunit methyltransferase A</fullName>
        <ecNumber evidence="7">2.1.1.182</ecNumber>
    </recommendedName>
    <alternativeName>
        <fullName evidence="7">16S rRNA (adenine(1518)-N(6)/adenine(1519)-N(6))-dimethyltransferase</fullName>
    </alternativeName>
    <alternativeName>
        <fullName evidence="7">16S rRNA dimethyladenosine transferase</fullName>
    </alternativeName>
    <alternativeName>
        <fullName evidence="7">16S rRNA dimethylase</fullName>
    </alternativeName>
    <alternativeName>
        <fullName evidence="7">S-adenosylmethionine-6-N', N'-adenosyl(rRNA) dimethyltransferase</fullName>
    </alternativeName>
</protein>
<accession>A0A9X7VZY8</accession>
<dbReference type="PANTHER" id="PTHR11727">
    <property type="entry name" value="DIMETHYLADENOSINE TRANSFERASE"/>
    <property type="match status" value="1"/>
</dbReference>
<dbReference type="InterPro" id="IPR001737">
    <property type="entry name" value="KsgA/Erm"/>
</dbReference>
<dbReference type="InterPro" id="IPR023165">
    <property type="entry name" value="rRNA_Ade_diMease-like_C"/>
</dbReference>
<dbReference type="Proteomes" id="UP000663505">
    <property type="component" value="Chromosome"/>
</dbReference>
<dbReference type="NCBIfam" id="TIGR00755">
    <property type="entry name" value="ksgA"/>
    <property type="match status" value="1"/>
</dbReference>
<dbReference type="SMART" id="SM00650">
    <property type="entry name" value="rADc"/>
    <property type="match status" value="1"/>
</dbReference>
<dbReference type="SUPFAM" id="SSF53335">
    <property type="entry name" value="S-adenosyl-L-methionine-dependent methyltransferases"/>
    <property type="match status" value="1"/>
</dbReference>
<dbReference type="PROSITE" id="PS51689">
    <property type="entry name" value="SAM_RNA_A_N6_MT"/>
    <property type="match status" value="1"/>
</dbReference>
<dbReference type="AlphaFoldDB" id="A0A9X7VZY8"/>
<evidence type="ECO:0000256" key="4">
    <source>
        <dbReference type="ARBA" id="ARBA00022679"/>
    </source>
</evidence>
<evidence type="ECO:0000256" key="6">
    <source>
        <dbReference type="ARBA" id="ARBA00022884"/>
    </source>
</evidence>
<dbReference type="HAMAP" id="MF_00607">
    <property type="entry name" value="16SrRNA_methyltr_A"/>
    <property type="match status" value="1"/>
</dbReference>
<dbReference type="GO" id="GO:0003723">
    <property type="term" value="F:RNA binding"/>
    <property type="evidence" value="ECO:0007669"/>
    <property type="project" value="UniProtKB-UniRule"/>
</dbReference>
<evidence type="ECO:0000259" key="9">
    <source>
        <dbReference type="SMART" id="SM00650"/>
    </source>
</evidence>
<dbReference type="InterPro" id="IPR020596">
    <property type="entry name" value="rRNA_Ade_Mease_Trfase_CS"/>
</dbReference>
<sequence length="290" mass="32396">MSDQADVVRLSKLRELLETHGFQFKKQLGQNFLVDAHVLHRIIDAADIAPNDGVFEIGPGAGVVTQALARKAKRVLAVEKDRSLAPVLGSSLREADNIDIRYADVLELDLPVIWQEFRDCDRVSVVANLPYYVTTPILFHLLESGVPIHHVVVMVQREVAQRLVARPGTKDYGALTVAVHYYAQVELIQRVSSGAFVPPPNVESEVVRLRIRSEPPVDVSNPALFFRVVRSAFSMRRKTLLNNLTHSFQIAKPDCETLLKAIGIDPVRRGETLDLTEFADITRALSHTLR</sequence>
<keyword evidence="5 7" id="KW-0949">S-adenosyl-L-methionine</keyword>
<dbReference type="InterPro" id="IPR029063">
    <property type="entry name" value="SAM-dependent_MTases_sf"/>
</dbReference>
<feature type="binding site" evidence="7 8">
    <location>
        <position position="79"/>
    </location>
    <ligand>
        <name>S-adenosyl-L-methionine</name>
        <dbReference type="ChEBI" id="CHEBI:59789"/>
    </ligand>
</feature>